<evidence type="ECO:0000256" key="2">
    <source>
        <dbReference type="SAM" id="SignalP"/>
    </source>
</evidence>
<feature type="region of interest" description="Disordered" evidence="1">
    <location>
        <begin position="249"/>
        <end position="298"/>
    </location>
</feature>
<gene>
    <name evidence="3" type="ORF">CBW65_00335</name>
</gene>
<dbReference type="OrthoDB" id="2376193at2"/>
<evidence type="ECO:0000313" key="4">
    <source>
        <dbReference type="Proteomes" id="UP000195437"/>
    </source>
</evidence>
<feature type="compositionally biased region" description="Low complexity" evidence="1">
    <location>
        <begin position="268"/>
        <end position="298"/>
    </location>
</feature>
<dbReference type="AlphaFoldDB" id="A0A1Y0IJP8"/>
<proteinExistence type="predicted"/>
<dbReference type="EMBL" id="CP021434">
    <property type="protein sequence ID" value="ARU59663.1"/>
    <property type="molecule type" value="Genomic_DNA"/>
</dbReference>
<keyword evidence="4" id="KW-1185">Reference proteome</keyword>
<accession>A0A1Y0IJP8</accession>
<dbReference type="Gene3D" id="1.10.10.60">
    <property type="entry name" value="Homeodomain-like"/>
    <property type="match status" value="1"/>
</dbReference>
<dbReference type="RefSeq" id="WP_087455051.1">
    <property type="nucleotide sequence ID" value="NZ_CP021434.1"/>
</dbReference>
<keyword evidence="2" id="KW-0732">Signal</keyword>
<dbReference type="Proteomes" id="UP000195437">
    <property type="component" value="Chromosome"/>
</dbReference>
<dbReference type="KEGG" id="tum:CBW65_00335"/>
<organism evidence="3 4">
    <name type="scientific">Tumebacillus avium</name>
    <dbReference type="NCBI Taxonomy" id="1903704"/>
    <lineage>
        <taxon>Bacteria</taxon>
        <taxon>Bacillati</taxon>
        <taxon>Bacillota</taxon>
        <taxon>Bacilli</taxon>
        <taxon>Bacillales</taxon>
        <taxon>Alicyclobacillaceae</taxon>
        <taxon>Tumebacillus</taxon>
    </lineage>
</organism>
<evidence type="ECO:0000313" key="3">
    <source>
        <dbReference type="EMBL" id="ARU59663.1"/>
    </source>
</evidence>
<protein>
    <recommendedName>
        <fullName evidence="5">LysM domain-containing protein</fullName>
    </recommendedName>
</protein>
<name>A0A1Y0IJP8_9BACL</name>
<reference evidence="4" key="1">
    <citation type="submission" date="2017-05" db="EMBL/GenBank/DDBJ databases">
        <authorList>
            <person name="Sung H."/>
        </authorList>
    </citation>
    <scope>NUCLEOTIDE SEQUENCE [LARGE SCALE GENOMIC DNA]</scope>
    <source>
        <strain evidence="4">AR23208</strain>
    </source>
</reference>
<evidence type="ECO:0000256" key="1">
    <source>
        <dbReference type="SAM" id="MobiDB-lite"/>
    </source>
</evidence>
<feature type="chain" id="PRO_5011008143" description="LysM domain-containing protein" evidence="2">
    <location>
        <begin position="27"/>
        <end position="298"/>
    </location>
</feature>
<feature type="signal peptide" evidence="2">
    <location>
        <begin position="1"/>
        <end position="26"/>
    </location>
</feature>
<evidence type="ECO:0008006" key="5">
    <source>
        <dbReference type="Google" id="ProtNLM"/>
    </source>
</evidence>
<sequence length="298" mass="31072">MMSKRTKLLMTLGIAAVLAGSGTALAATTDNTTSTQQQQAPVAGKKMMKIPFGGTELQTFLGLTEAELHTAQQEGKTLKQIAEGKGITEAKLIEFLQTQQQKKLDQAVTDGKLTQEQADSMKAGLTTERLQEMINSTGKFGFGGGKGGHGGKGDFIMRAGGEELATFLGLTEEELCTAKQAGKTLAQIAEGKGITQDKLIEFLQTQQQKQLEQAVTDGKITQEQADAMKEKMTAEHLQEMITSTGPIGKGFGGKGHGHGERGFGGFPGAAPGTDGAVAPDASGSTTGAAATPTSLRID</sequence>